<reference evidence="6" key="1">
    <citation type="submission" date="2021-12" db="EMBL/GenBank/DDBJ databases">
        <title>Prjna785345.</title>
        <authorList>
            <person name="Rujirawat T."/>
            <person name="Krajaejun T."/>
        </authorList>
    </citation>
    <scope>NUCLEOTIDE SEQUENCE</scope>
    <source>
        <strain evidence="6">Pi057C3</strain>
    </source>
</reference>
<dbReference type="GO" id="GO:0006412">
    <property type="term" value="P:translation"/>
    <property type="evidence" value="ECO:0007669"/>
    <property type="project" value="InterPro"/>
</dbReference>
<dbReference type="FunFam" id="2.20.25.100:FF:000001">
    <property type="entry name" value="40S ribosomal protein S27"/>
    <property type="match status" value="1"/>
</dbReference>
<evidence type="ECO:0000256" key="4">
    <source>
        <dbReference type="ARBA" id="ARBA00023274"/>
    </source>
</evidence>
<dbReference type="AlphaFoldDB" id="A0AAD5LG90"/>
<evidence type="ECO:0000313" key="6">
    <source>
        <dbReference type="EMBL" id="KAJ0397381.1"/>
    </source>
</evidence>
<dbReference type="PROSITE" id="PS01168">
    <property type="entry name" value="RIBOSOMAL_S27E"/>
    <property type="match status" value="1"/>
</dbReference>
<dbReference type="GO" id="GO:1990904">
    <property type="term" value="C:ribonucleoprotein complex"/>
    <property type="evidence" value="ECO:0007669"/>
    <property type="project" value="UniProtKB-KW"/>
</dbReference>
<evidence type="ECO:0000256" key="5">
    <source>
        <dbReference type="RuleBase" id="RU000671"/>
    </source>
</evidence>
<keyword evidence="5" id="KW-0479">Metal-binding</keyword>
<comment type="cofactor">
    <cofactor evidence="5">
        <name>Zn(2+)</name>
        <dbReference type="ChEBI" id="CHEBI:29105"/>
    </cofactor>
    <text evidence="5">Binds 1 zinc ion per subunit.</text>
</comment>
<dbReference type="GO" id="GO:0005840">
    <property type="term" value="C:ribosome"/>
    <property type="evidence" value="ECO:0007669"/>
    <property type="project" value="UniProtKB-KW"/>
</dbReference>
<dbReference type="Gene3D" id="2.20.25.100">
    <property type="entry name" value="Zn-binding ribosomal proteins"/>
    <property type="match status" value="1"/>
</dbReference>
<dbReference type="HAMAP" id="MF_00371">
    <property type="entry name" value="Ribosomal_eS27"/>
    <property type="match status" value="1"/>
</dbReference>
<keyword evidence="2 5" id="KW-0862">Zinc</keyword>
<protein>
    <recommendedName>
        <fullName evidence="5">40S ribosomal protein S27</fullName>
    </recommendedName>
</protein>
<sequence length="100" mass="11011">MADDTPRLAIGDTTLQCAYPRDLLHPSASEEAQKHKLKRLVQSPNSYFMDVKCPGCFNITTVFSHAQTVVLCGSCSVMLCQPTGGKARLTDGCQYRKKTE</sequence>
<comment type="similarity">
    <text evidence="1 5">Belongs to the eukaryotic ribosomal protein eS27 family.</text>
</comment>
<comment type="caution">
    <text evidence="6">The sequence shown here is derived from an EMBL/GenBank/DDBJ whole genome shotgun (WGS) entry which is preliminary data.</text>
</comment>
<dbReference type="Proteomes" id="UP001209570">
    <property type="component" value="Unassembled WGS sequence"/>
</dbReference>
<dbReference type="InterPro" id="IPR000592">
    <property type="entry name" value="Ribosomal_eS27"/>
</dbReference>
<proteinExistence type="inferred from homology"/>
<keyword evidence="5" id="KW-0863">Zinc-finger</keyword>
<organism evidence="6 7">
    <name type="scientific">Pythium insidiosum</name>
    <name type="common">Pythiosis disease agent</name>
    <dbReference type="NCBI Taxonomy" id="114742"/>
    <lineage>
        <taxon>Eukaryota</taxon>
        <taxon>Sar</taxon>
        <taxon>Stramenopiles</taxon>
        <taxon>Oomycota</taxon>
        <taxon>Peronosporomycetes</taxon>
        <taxon>Pythiales</taxon>
        <taxon>Pythiaceae</taxon>
        <taxon>Pythium</taxon>
    </lineage>
</organism>
<dbReference type="EMBL" id="JAKCXM010000255">
    <property type="protein sequence ID" value="KAJ0397381.1"/>
    <property type="molecule type" value="Genomic_DNA"/>
</dbReference>
<name>A0AAD5LG90_PYTIN</name>
<dbReference type="InterPro" id="IPR011332">
    <property type="entry name" value="Ribosomal_zn-bd"/>
</dbReference>
<accession>A0AAD5LG90</accession>
<keyword evidence="3 5" id="KW-0689">Ribosomal protein</keyword>
<dbReference type="Pfam" id="PF01667">
    <property type="entry name" value="Ribosomal_S27e"/>
    <property type="match status" value="1"/>
</dbReference>
<evidence type="ECO:0000256" key="3">
    <source>
        <dbReference type="ARBA" id="ARBA00022980"/>
    </source>
</evidence>
<keyword evidence="7" id="KW-1185">Reference proteome</keyword>
<evidence type="ECO:0000313" key="7">
    <source>
        <dbReference type="Proteomes" id="UP001209570"/>
    </source>
</evidence>
<gene>
    <name evidence="6" type="ORF">P43SY_008212</name>
</gene>
<dbReference type="PANTHER" id="PTHR11594">
    <property type="entry name" value="40S RIBOSOMAL PROTEIN S27"/>
    <property type="match status" value="1"/>
</dbReference>
<dbReference type="GO" id="GO:0003735">
    <property type="term" value="F:structural constituent of ribosome"/>
    <property type="evidence" value="ECO:0007669"/>
    <property type="project" value="InterPro"/>
</dbReference>
<evidence type="ECO:0000256" key="1">
    <source>
        <dbReference type="ARBA" id="ARBA00010919"/>
    </source>
</evidence>
<dbReference type="SUPFAM" id="SSF57829">
    <property type="entry name" value="Zn-binding ribosomal proteins"/>
    <property type="match status" value="1"/>
</dbReference>
<evidence type="ECO:0000256" key="2">
    <source>
        <dbReference type="ARBA" id="ARBA00022833"/>
    </source>
</evidence>
<keyword evidence="4 5" id="KW-0687">Ribonucleoprotein</keyword>
<dbReference type="InterPro" id="IPR023407">
    <property type="entry name" value="Ribosomal_eS27_Zn-bd_dom_sf"/>
</dbReference>
<dbReference type="GO" id="GO:0008270">
    <property type="term" value="F:zinc ion binding"/>
    <property type="evidence" value="ECO:0007669"/>
    <property type="project" value="UniProtKB-KW"/>
</dbReference>